<dbReference type="PANTHER" id="PTHR31001:SF86">
    <property type="entry name" value="ZN(II)2CYS6 TRANSCRIPTION FACTOR (EUROFUNG)"/>
    <property type="match status" value="1"/>
</dbReference>
<name>A0A8G1VJC4_9EURO</name>
<dbReference type="Pfam" id="PF04082">
    <property type="entry name" value="Fungal_trans"/>
    <property type="match status" value="1"/>
</dbReference>
<feature type="compositionally biased region" description="Low complexity" evidence="6">
    <location>
        <begin position="12"/>
        <end position="24"/>
    </location>
</feature>
<evidence type="ECO:0000256" key="6">
    <source>
        <dbReference type="SAM" id="MobiDB-lite"/>
    </source>
</evidence>
<keyword evidence="9" id="KW-1185">Reference proteome</keyword>
<keyword evidence="5" id="KW-0539">Nucleus</keyword>
<evidence type="ECO:0000256" key="2">
    <source>
        <dbReference type="ARBA" id="ARBA00023015"/>
    </source>
</evidence>
<dbReference type="InterPro" id="IPR036864">
    <property type="entry name" value="Zn2-C6_fun-type_DNA-bd_sf"/>
</dbReference>
<dbReference type="PANTHER" id="PTHR31001">
    <property type="entry name" value="UNCHARACTERIZED TRANSCRIPTIONAL REGULATORY PROTEIN"/>
    <property type="match status" value="1"/>
</dbReference>
<evidence type="ECO:0000259" key="7">
    <source>
        <dbReference type="SMART" id="SM00906"/>
    </source>
</evidence>
<feature type="compositionally biased region" description="Polar residues" evidence="6">
    <location>
        <begin position="234"/>
        <end position="244"/>
    </location>
</feature>
<dbReference type="GeneID" id="37165166"/>
<dbReference type="SMART" id="SM00906">
    <property type="entry name" value="Fungal_trans"/>
    <property type="match status" value="1"/>
</dbReference>
<evidence type="ECO:0000256" key="1">
    <source>
        <dbReference type="ARBA" id="ARBA00004123"/>
    </source>
</evidence>
<dbReference type="FunFam" id="3.10.129.10:FF:000103">
    <property type="entry name" value="WGS project CABT00000000 data, contig 2.1"/>
    <property type="match status" value="1"/>
</dbReference>
<dbReference type="Gene3D" id="4.10.240.10">
    <property type="entry name" value="Zn(2)-C6 fungal-type DNA-binding domain"/>
    <property type="match status" value="1"/>
</dbReference>
<dbReference type="GO" id="GO:0005634">
    <property type="term" value="C:nucleus"/>
    <property type="evidence" value="ECO:0007669"/>
    <property type="project" value="UniProtKB-SubCell"/>
</dbReference>
<dbReference type="Proteomes" id="UP000249526">
    <property type="component" value="Unassembled WGS sequence"/>
</dbReference>
<dbReference type="CDD" id="cd12148">
    <property type="entry name" value="fungal_TF_MHR"/>
    <property type="match status" value="1"/>
</dbReference>
<evidence type="ECO:0000313" key="8">
    <source>
        <dbReference type="EMBL" id="RAH55459.1"/>
    </source>
</evidence>
<organism evidence="8 9">
    <name type="scientific">Aspergillus piperis CBS 112811</name>
    <dbReference type="NCBI Taxonomy" id="1448313"/>
    <lineage>
        <taxon>Eukaryota</taxon>
        <taxon>Fungi</taxon>
        <taxon>Dikarya</taxon>
        <taxon>Ascomycota</taxon>
        <taxon>Pezizomycotina</taxon>
        <taxon>Eurotiomycetes</taxon>
        <taxon>Eurotiomycetidae</taxon>
        <taxon>Eurotiales</taxon>
        <taxon>Aspergillaceae</taxon>
        <taxon>Aspergillus</taxon>
        <taxon>Aspergillus subgen. Circumdati</taxon>
    </lineage>
</organism>
<feature type="compositionally biased region" description="Polar residues" evidence="6">
    <location>
        <begin position="393"/>
        <end position="404"/>
    </location>
</feature>
<proteinExistence type="predicted"/>
<dbReference type="AlphaFoldDB" id="A0A8G1VJC4"/>
<dbReference type="GO" id="GO:0008270">
    <property type="term" value="F:zinc ion binding"/>
    <property type="evidence" value="ECO:0007669"/>
    <property type="project" value="InterPro"/>
</dbReference>
<feature type="compositionally biased region" description="Low complexity" evidence="6">
    <location>
        <begin position="215"/>
        <end position="228"/>
    </location>
</feature>
<feature type="region of interest" description="Disordered" evidence="6">
    <location>
        <begin position="215"/>
        <end position="247"/>
    </location>
</feature>
<dbReference type="EMBL" id="KZ825068">
    <property type="protein sequence ID" value="RAH55459.1"/>
    <property type="molecule type" value="Genomic_DNA"/>
</dbReference>
<dbReference type="Gene3D" id="3.10.129.10">
    <property type="entry name" value="Hotdog Thioesterase"/>
    <property type="match status" value="1"/>
</dbReference>
<dbReference type="RefSeq" id="XP_025513381.1">
    <property type="nucleotide sequence ID" value="XM_025661764.1"/>
</dbReference>
<dbReference type="InterPro" id="IPR050613">
    <property type="entry name" value="Sec_Metabolite_Reg"/>
</dbReference>
<evidence type="ECO:0000256" key="5">
    <source>
        <dbReference type="ARBA" id="ARBA00023242"/>
    </source>
</evidence>
<sequence length="1073" mass="120651">MSLPSIARHSTRSLLRPQSLPPQLTRAFSNRPALRTNTSASASTIATSFLTRFQSLGPQTRSQTLDANQLQLLSLTLNRPSLFPNSPSLSNTPTSLPTGTPLPAGYHLVYFTPAFLENELGADGTDTSYNPASPFTRRMWAGGEVHWPRGKDGKPNYLRVGQEVQETTRVLSAEPKVVRKTGEEMIVVGVEKEFRNEDGVAVLDRRNWVFRKALTSPSPTASSTPPATKAFNGPASSSTQTSDNVHTRTLRQTAVTLFRFSALTFNPHKIHYSTPWARDVEGHKDIVVHGPLNLISILDLWRDTRKNEGGELVLPEKISYRATSPLYAEDEYRIVLEDGGDGVGRVQIVAPGEVVAMKAEIQLKCCRTHPCTNCLKRNEAGTCTFIGRGPRGKTSSNGRTSPTQVQDRLQHLENLILSFTQQQQQQQQQERSNSVGEHQQVINNGGQITPASSVQPSLAFGEVQQAQDGDSDTPPPDPGRLVVRETGMRYIDGAHWSAILEEISGVKEYLRENEELGLSDEEGEDEEMVRPSSAPTLLLGLHQEMTMDELLDGLPARPVVDRVVAMFVGLNEPTTVMVHFPTFQKQYNQFWQRPKEASISWLALLYAVLTITMSVYMRTGEPLPAEFGEADEAVQRLRQLTAQCLVQSNYTVPGRFKVEALFFYTMCEFFRSEDAQVGVSFLLNMAIRLAMRSGYHRDPQHFPNISPYEGEMRRRVWAIMRQLDVLISFQVGVPRGIQDWQQDVELPRNISDEEFEESTVELPPSRPETELSTTAYIRGKSRLMAVFGKISDLAYSRDPMTYDDILALDWQLEEARDLVPTAFKIRPLDQCFVDSSYLILRRYTLELLYQKARCVLHRRYLGEVHTNPRYAYSRQVCMSASKEILRHQADIYHETQPGGLLYRDRQFPNSLQTADYLLAAMIICLDLSQNPTGTPRGSTDEDVAAVIRSREELLATIKTSHRIFEQQRRRSADAQKAYVALTIMLRRINFQQQESQQLTSAQPPLYGSWNGQPYSVGVDPMGITPEYQSLDVIGEMLDAPTNLDWNLWDQQMQCAANTDAGLWGDNISEAVNI</sequence>
<dbReference type="GO" id="GO:0003677">
    <property type="term" value="F:DNA binding"/>
    <property type="evidence" value="ECO:0007669"/>
    <property type="project" value="UniProtKB-KW"/>
</dbReference>
<accession>A0A8G1VJC4</accession>
<evidence type="ECO:0000313" key="9">
    <source>
        <dbReference type="Proteomes" id="UP000249526"/>
    </source>
</evidence>
<keyword evidence="2" id="KW-0805">Transcription regulation</keyword>
<evidence type="ECO:0000256" key="3">
    <source>
        <dbReference type="ARBA" id="ARBA00023125"/>
    </source>
</evidence>
<keyword evidence="4" id="KW-0804">Transcription</keyword>
<dbReference type="GO" id="GO:0006351">
    <property type="term" value="P:DNA-templated transcription"/>
    <property type="evidence" value="ECO:0007669"/>
    <property type="project" value="InterPro"/>
</dbReference>
<dbReference type="SUPFAM" id="SSF54637">
    <property type="entry name" value="Thioesterase/thiol ester dehydrase-isomerase"/>
    <property type="match status" value="1"/>
</dbReference>
<dbReference type="InterPro" id="IPR007219">
    <property type="entry name" value="XnlR_reg_dom"/>
</dbReference>
<feature type="domain" description="Xylanolytic transcriptional activator regulatory" evidence="7">
    <location>
        <begin position="679"/>
        <end position="753"/>
    </location>
</feature>
<dbReference type="InterPro" id="IPR029069">
    <property type="entry name" value="HotDog_dom_sf"/>
</dbReference>
<evidence type="ECO:0000256" key="4">
    <source>
        <dbReference type="ARBA" id="ARBA00023163"/>
    </source>
</evidence>
<gene>
    <name evidence="8" type="ORF">BO85DRAFT_461105</name>
</gene>
<feature type="region of interest" description="Disordered" evidence="6">
    <location>
        <begin position="1"/>
        <end position="24"/>
    </location>
</feature>
<reference evidence="8 9" key="1">
    <citation type="submission" date="2018-02" db="EMBL/GenBank/DDBJ databases">
        <title>The genomes of Aspergillus section Nigri reveals drivers in fungal speciation.</title>
        <authorList>
            <consortium name="DOE Joint Genome Institute"/>
            <person name="Vesth T.C."/>
            <person name="Nybo J."/>
            <person name="Theobald S."/>
            <person name="Brandl J."/>
            <person name="Frisvad J.C."/>
            <person name="Nielsen K.F."/>
            <person name="Lyhne E.K."/>
            <person name="Kogle M.E."/>
            <person name="Kuo A."/>
            <person name="Riley R."/>
            <person name="Clum A."/>
            <person name="Nolan M."/>
            <person name="Lipzen A."/>
            <person name="Salamov A."/>
            <person name="Henrissat B."/>
            <person name="Wiebenga A."/>
            <person name="De vries R.P."/>
            <person name="Grigoriev I.V."/>
            <person name="Mortensen U.H."/>
            <person name="Andersen M.R."/>
            <person name="Baker S.E."/>
        </authorList>
    </citation>
    <scope>NUCLEOTIDE SEQUENCE [LARGE SCALE GENOMIC DNA]</scope>
    <source>
        <strain evidence="8 9">CBS 112811</strain>
    </source>
</reference>
<feature type="region of interest" description="Disordered" evidence="6">
    <location>
        <begin position="385"/>
        <end position="404"/>
    </location>
</feature>
<keyword evidence="3" id="KW-0238">DNA-binding</keyword>
<comment type="subcellular location">
    <subcellularLocation>
        <location evidence="1">Nucleus</location>
    </subcellularLocation>
</comment>
<dbReference type="GO" id="GO:0000981">
    <property type="term" value="F:DNA-binding transcription factor activity, RNA polymerase II-specific"/>
    <property type="evidence" value="ECO:0007669"/>
    <property type="project" value="InterPro"/>
</dbReference>
<protein>
    <submittedName>
        <fullName evidence="8">C6 transcription factor</fullName>
    </submittedName>
</protein>